<feature type="transmembrane region" description="Helical" evidence="1">
    <location>
        <begin position="286"/>
        <end position="314"/>
    </location>
</feature>
<dbReference type="EMBL" id="CAXKWB010007129">
    <property type="protein sequence ID" value="CAL4085728.1"/>
    <property type="molecule type" value="Genomic_DNA"/>
</dbReference>
<keyword evidence="1" id="KW-0812">Transmembrane</keyword>
<sequence>VFEPWDGIVDQVSWVTVAGVVTSCLSLSKNFASYASRLNSSTSTPLIFLTAFIAAGGRVLVCCLMPFMMVYNPVSGEWLKNTRNILFPVGTAVLIQIIFALCQFSFGLCKDKFVQKCVCPKKHVDSLTFTDVNKHGKPKQCATAFNFKDIRQRNIHEKTNCQKLLHMAVRSLVFSVTTDGHSHLGLWSSMCYVSWALWLQMDACSQVVEYQNATTTGLTLSMITFTMNTIVVLKSGQHLAMSLVVSLMLMIFPAYLYNTASTGSIEAWGGLIETWDGYDYDATFKAAIAVLFPIITSGSLIICVNIISVLHGMIKARKEEKEKNKMKQYFVQKMNHCNIHNEVTTKYQTI</sequence>
<name>A0AAV2QJH1_MEGNR</name>
<evidence type="ECO:0000313" key="3">
    <source>
        <dbReference type="Proteomes" id="UP001497623"/>
    </source>
</evidence>
<feature type="transmembrane region" description="Helical" evidence="1">
    <location>
        <begin position="239"/>
        <end position="257"/>
    </location>
</feature>
<evidence type="ECO:0000313" key="2">
    <source>
        <dbReference type="EMBL" id="CAL4085728.1"/>
    </source>
</evidence>
<keyword evidence="1" id="KW-1133">Transmembrane helix</keyword>
<reference evidence="2 3" key="1">
    <citation type="submission" date="2024-05" db="EMBL/GenBank/DDBJ databases">
        <authorList>
            <person name="Wallberg A."/>
        </authorList>
    </citation>
    <scope>NUCLEOTIDE SEQUENCE [LARGE SCALE GENOMIC DNA]</scope>
</reference>
<comment type="caution">
    <text evidence="2">The sequence shown here is derived from an EMBL/GenBank/DDBJ whole genome shotgun (WGS) entry which is preliminary data.</text>
</comment>
<keyword evidence="1" id="KW-0472">Membrane</keyword>
<feature type="transmembrane region" description="Helical" evidence="1">
    <location>
        <begin position="85"/>
        <end position="106"/>
    </location>
</feature>
<feature type="non-terminal residue" evidence="2">
    <location>
        <position position="1"/>
    </location>
</feature>
<dbReference type="AlphaFoldDB" id="A0AAV2QJH1"/>
<dbReference type="Proteomes" id="UP001497623">
    <property type="component" value="Unassembled WGS sequence"/>
</dbReference>
<accession>A0AAV2QJH1</accession>
<protein>
    <submittedName>
        <fullName evidence="2">Uncharacterized protein</fullName>
    </submittedName>
</protein>
<proteinExistence type="predicted"/>
<gene>
    <name evidence="2" type="ORF">MNOR_LOCUS12796</name>
</gene>
<organism evidence="2 3">
    <name type="scientific">Meganyctiphanes norvegica</name>
    <name type="common">Northern krill</name>
    <name type="synonym">Thysanopoda norvegica</name>
    <dbReference type="NCBI Taxonomy" id="48144"/>
    <lineage>
        <taxon>Eukaryota</taxon>
        <taxon>Metazoa</taxon>
        <taxon>Ecdysozoa</taxon>
        <taxon>Arthropoda</taxon>
        <taxon>Crustacea</taxon>
        <taxon>Multicrustacea</taxon>
        <taxon>Malacostraca</taxon>
        <taxon>Eumalacostraca</taxon>
        <taxon>Eucarida</taxon>
        <taxon>Euphausiacea</taxon>
        <taxon>Euphausiidae</taxon>
        <taxon>Meganyctiphanes</taxon>
    </lineage>
</organism>
<feature type="transmembrane region" description="Helical" evidence="1">
    <location>
        <begin position="46"/>
        <end position="70"/>
    </location>
</feature>
<feature type="transmembrane region" description="Helical" evidence="1">
    <location>
        <begin position="12"/>
        <end position="34"/>
    </location>
</feature>
<keyword evidence="3" id="KW-1185">Reference proteome</keyword>
<evidence type="ECO:0000256" key="1">
    <source>
        <dbReference type="SAM" id="Phobius"/>
    </source>
</evidence>